<dbReference type="AlphaFoldDB" id="A0A4P9WIM1"/>
<accession>A0A4P9WIM1</accession>
<dbReference type="OrthoDB" id="6129702at2759"/>
<name>A0A4P9WIM1_9FUNG</name>
<gene>
    <name evidence="2" type="ORF">BDK51DRAFT_36930</name>
</gene>
<organism evidence="2 3">
    <name type="scientific">Blyttiomyces helicus</name>
    <dbReference type="NCBI Taxonomy" id="388810"/>
    <lineage>
        <taxon>Eukaryota</taxon>
        <taxon>Fungi</taxon>
        <taxon>Fungi incertae sedis</taxon>
        <taxon>Chytridiomycota</taxon>
        <taxon>Chytridiomycota incertae sedis</taxon>
        <taxon>Chytridiomycetes</taxon>
        <taxon>Chytridiomycetes incertae sedis</taxon>
        <taxon>Blyttiomyces</taxon>
    </lineage>
</organism>
<proteinExistence type="predicted"/>
<feature type="compositionally biased region" description="Polar residues" evidence="1">
    <location>
        <begin position="122"/>
        <end position="138"/>
    </location>
</feature>
<evidence type="ECO:0000256" key="1">
    <source>
        <dbReference type="SAM" id="MobiDB-lite"/>
    </source>
</evidence>
<evidence type="ECO:0000313" key="2">
    <source>
        <dbReference type="EMBL" id="RKO90406.1"/>
    </source>
</evidence>
<sequence>MYPAPDNSALAVVEIRLHPRRRPRPRAPELATTPALAAYLTAPYPTFLEKLRALSTWVASNISYDLESFLSGGHAGYANIFRDLPLAMGLYRVKVVSGDGKGAGYNPMNEKSLGGGHARNSDPANQYLSPRSSPTSQPHFRLSRPAISATGAIGKTIVTVPEGWLWGVVNLELWNSDVGGLHPNATHTETGSVAVK</sequence>
<reference evidence="3" key="1">
    <citation type="journal article" date="2018" name="Nat. Microbiol.">
        <title>Leveraging single-cell genomics to expand the fungal tree of life.</title>
        <authorList>
            <person name="Ahrendt S.R."/>
            <person name="Quandt C.A."/>
            <person name="Ciobanu D."/>
            <person name="Clum A."/>
            <person name="Salamov A."/>
            <person name="Andreopoulos B."/>
            <person name="Cheng J.F."/>
            <person name="Woyke T."/>
            <person name="Pelin A."/>
            <person name="Henrissat B."/>
            <person name="Reynolds N.K."/>
            <person name="Benny G.L."/>
            <person name="Smith M.E."/>
            <person name="James T.Y."/>
            <person name="Grigoriev I.V."/>
        </authorList>
    </citation>
    <scope>NUCLEOTIDE SEQUENCE [LARGE SCALE GENOMIC DNA]</scope>
</reference>
<feature type="region of interest" description="Disordered" evidence="1">
    <location>
        <begin position="104"/>
        <end position="141"/>
    </location>
</feature>
<protein>
    <submittedName>
        <fullName evidence="2">Uncharacterized protein</fullName>
    </submittedName>
</protein>
<evidence type="ECO:0000313" key="3">
    <source>
        <dbReference type="Proteomes" id="UP000269721"/>
    </source>
</evidence>
<dbReference type="Proteomes" id="UP000269721">
    <property type="component" value="Unassembled WGS sequence"/>
</dbReference>
<keyword evidence="3" id="KW-1185">Reference proteome</keyword>
<dbReference type="EMBL" id="KZ995574">
    <property type="protein sequence ID" value="RKO90406.1"/>
    <property type="molecule type" value="Genomic_DNA"/>
</dbReference>